<evidence type="ECO:0000256" key="1">
    <source>
        <dbReference type="ARBA" id="ARBA00022676"/>
    </source>
</evidence>
<accession>A0ABW5W9Q4</accession>
<evidence type="ECO:0000259" key="4">
    <source>
        <dbReference type="Pfam" id="PF13439"/>
    </source>
</evidence>
<dbReference type="SUPFAM" id="SSF53756">
    <property type="entry name" value="UDP-Glycosyltransferase/glycogen phosphorylase"/>
    <property type="match status" value="1"/>
</dbReference>
<evidence type="ECO:0000256" key="2">
    <source>
        <dbReference type="ARBA" id="ARBA00022679"/>
    </source>
</evidence>
<dbReference type="EMBL" id="JBHUOF010000013">
    <property type="protein sequence ID" value="MFD2800149.1"/>
    <property type="molecule type" value="Genomic_DNA"/>
</dbReference>
<dbReference type="InterPro" id="IPR001296">
    <property type="entry name" value="Glyco_trans_1"/>
</dbReference>
<dbReference type="CDD" id="cd03801">
    <property type="entry name" value="GT4_PimA-like"/>
    <property type="match status" value="1"/>
</dbReference>
<keyword evidence="1 5" id="KW-0328">Glycosyltransferase</keyword>
<dbReference type="PANTHER" id="PTHR45947">
    <property type="entry name" value="SULFOQUINOVOSYL TRANSFERASE SQD2"/>
    <property type="match status" value="1"/>
</dbReference>
<dbReference type="EC" id="2.4.-.-" evidence="5"/>
<name>A0ABW5W9Q4_9PSEU</name>
<dbReference type="GO" id="GO:0016757">
    <property type="term" value="F:glycosyltransferase activity"/>
    <property type="evidence" value="ECO:0007669"/>
    <property type="project" value="UniProtKB-KW"/>
</dbReference>
<feature type="domain" description="Glycosyl transferase family 1" evidence="3">
    <location>
        <begin position="184"/>
        <end position="358"/>
    </location>
</feature>
<organism evidence="5 6">
    <name type="scientific">Prauserella oleivorans</name>
    <dbReference type="NCBI Taxonomy" id="1478153"/>
    <lineage>
        <taxon>Bacteria</taxon>
        <taxon>Bacillati</taxon>
        <taxon>Actinomycetota</taxon>
        <taxon>Actinomycetes</taxon>
        <taxon>Pseudonocardiales</taxon>
        <taxon>Pseudonocardiaceae</taxon>
        <taxon>Prauserella</taxon>
    </lineage>
</organism>
<evidence type="ECO:0000259" key="3">
    <source>
        <dbReference type="Pfam" id="PF00534"/>
    </source>
</evidence>
<dbReference type="Gene3D" id="3.40.50.2000">
    <property type="entry name" value="Glycogen Phosphorylase B"/>
    <property type="match status" value="2"/>
</dbReference>
<dbReference type="InterPro" id="IPR028098">
    <property type="entry name" value="Glyco_trans_4-like_N"/>
</dbReference>
<feature type="domain" description="Glycosyltransferase subfamily 4-like N-terminal" evidence="4">
    <location>
        <begin position="15"/>
        <end position="174"/>
    </location>
</feature>
<evidence type="ECO:0000313" key="5">
    <source>
        <dbReference type="EMBL" id="MFD2800149.1"/>
    </source>
</evidence>
<keyword evidence="6" id="KW-1185">Reference proteome</keyword>
<gene>
    <name evidence="5" type="ORF">ACFS2C_12175</name>
</gene>
<keyword evidence="2 5" id="KW-0808">Transferase</keyword>
<proteinExistence type="predicted"/>
<evidence type="ECO:0000313" key="6">
    <source>
        <dbReference type="Proteomes" id="UP001597478"/>
    </source>
</evidence>
<dbReference type="Pfam" id="PF13439">
    <property type="entry name" value="Glyco_transf_4"/>
    <property type="match status" value="1"/>
</dbReference>
<protein>
    <submittedName>
        <fullName evidence="5">Glycosyltransferase family 4 protein</fullName>
        <ecNumber evidence="5">2.4.-.-</ecNumber>
    </submittedName>
</protein>
<comment type="caution">
    <text evidence="5">The sequence shown here is derived from an EMBL/GenBank/DDBJ whole genome shotgun (WGS) entry which is preliminary data.</text>
</comment>
<dbReference type="RefSeq" id="WP_377385131.1">
    <property type="nucleotide sequence ID" value="NZ_JBHSAN010000004.1"/>
</dbReference>
<sequence length="388" mass="42312">MRRTLLVTNDFPPRPGGIQSYLHALATRLPADDLVVYAPTWERGSGSSRAFDAEAPFEVVRHPTSLMLPTPDVLRQAKSLLRSRDCETVWFGAAAPLALLGSPLRTAGARRVVACTHGHEVGWSMLPGARQALRRIGETTDVITYVSDYTRRRFASAFGPMAGLEHLPSGVDPDVFRPDDAARAELRKRYGLDDRPTVVCVSRLVPRKGQDMLIRALPELRKRVRDAALLLVGGGPYRKRLAALAEQEGVAEHVVLTGSVPWEELPAHYTAGDVFAMPARTRGKGLDVEGLGIVYLEASAAGLPVVAGNSGGAPETVLDEVTGHVVDGRRLDQLIDTVAALLADPVRARAMGEAGRRWVSEHWRWDMLARRLQAMLDGVPASAARRRR</sequence>
<dbReference type="InterPro" id="IPR050194">
    <property type="entry name" value="Glycosyltransferase_grp1"/>
</dbReference>
<dbReference type="PANTHER" id="PTHR45947:SF3">
    <property type="entry name" value="SULFOQUINOVOSYL TRANSFERASE SQD2"/>
    <property type="match status" value="1"/>
</dbReference>
<reference evidence="6" key="1">
    <citation type="journal article" date="2019" name="Int. J. Syst. Evol. Microbiol.">
        <title>The Global Catalogue of Microorganisms (GCM) 10K type strain sequencing project: providing services to taxonomists for standard genome sequencing and annotation.</title>
        <authorList>
            <consortium name="The Broad Institute Genomics Platform"/>
            <consortium name="The Broad Institute Genome Sequencing Center for Infectious Disease"/>
            <person name="Wu L."/>
            <person name="Ma J."/>
        </authorList>
    </citation>
    <scope>NUCLEOTIDE SEQUENCE [LARGE SCALE GENOMIC DNA]</scope>
    <source>
        <strain evidence="6">IBRC-M 10906</strain>
    </source>
</reference>
<dbReference type="Pfam" id="PF00534">
    <property type="entry name" value="Glycos_transf_1"/>
    <property type="match status" value="1"/>
</dbReference>
<dbReference type="Proteomes" id="UP001597478">
    <property type="component" value="Unassembled WGS sequence"/>
</dbReference>